<proteinExistence type="inferred from homology"/>
<keyword evidence="9" id="KW-1185">Reference proteome</keyword>
<evidence type="ECO:0000256" key="5">
    <source>
        <dbReference type="ARBA" id="ARBA00023136"/>
    </source>
</evidence>
<evidence type="ECO:0000256" key="3">
    <source>
        <dbReference type="ARBA" id="ARBA00022692"/>
    </source>
</evidence>
<evidence type="ECO:0000313" key="8">
    <source>
        <dbReference type="EMBL" id="RJT77766.1"/>
    </source>
</evidence>
<dbReference type="PANTHER" id="PTHR32322">
    <property type="entry name" value="INNER MEMBRANE TRANSPORTER"/>
    <property type="match status" value="1"/>
</dbReference>
<dbReference type="InterPro" id="IPR037185">
    <property type="entry name" value="EmrE-like"/>
</dbReference>
<protein>
    <submittedName>
        <fullName evidence="8">EamA/RhaT family transporter</fullName>
    </submittedName>
</protein>
<dbReference type="Proteomes" id="UP000272560">
    <property type="component" value="Unassembled WGS sequence"/>
</dbReference>
<keyword evidence="4 6" id="KW-1133">Transmembrane helix</keyword>
<dbReference type="GO" id="GO:0016020">
    <property type="term" value="C:membrane"/>
    <property type="evidence" value="ECO:0007669"/>
    <property type="project" value="UniProtKB-SubCell"/>
</dbReference>
<dbReference type="AlphaFoldDB" id="A0A3A5LYT7"/>
<feature type="domain" description="EamA" evidence="7">
    <location>
        <begin position="165"/>
        <end position="306"/>
    </location>
</feature>
<evidence type="ECO:0000259" key="7">
    <source>
        <dbReference type="Pfam" id="PF00892"/>
    </source>
</evidence>
<dbReference type="InterPro" id="IPR050638">
    <property type="entry name" value="AA-Vitamin_Transporters"/>
</dbReference>
<gene>
    <name evidence="8" type="ORF">D6T63_14550</name>
</gene>
<feature type="transmembrane region" description="Helical" evidence="6">
    <location>
        <begin position="82"/>
        <end position="100"/>
    </location>
</feature>
<evidence type="ECO:0000256" key="4">
    <source>
        <dbReference type="ARBA" id="ARBA00022989"/>
    </source>
</evidence>
<feature type="domain" description="EamA" evidence="7">
    <location>
        <begin position="19"/>
        <end position="153"/>
    </location>
</feature>
<feature type="transmembrane region" description="Helical" evidence="6">
    <location>
        <begin position="264"/>
        <end position="284"/>
    </location>
</feature>
<evidence type="ECO:0000313" key="9">
    <source>
        <dbReference type="Proteomes" id="UP000272560"/>
    </source>
</evidence>
<evidence type="ECO:0000256" key="1">
    <source>
        <dbReference type="ARBA" id="ARBA00004141"/>
    </source>
</evidence>
<name>A0A3A5LYT7_9MICC</name>
<dbReference type="EMBL" id="QZVT01000008">
    <property type="protein sequence ID" value="RJT77766.1"/>
    <property type="molecule type" value="Genomic_DNA"/>
</dbReference>
<dbReference type="SUPFAM" id="SSF103481">
    <property type="entry name" value="Multidrug resistance efflux transporter EmrE"/>
    <property type="match status" value="2"/>
</dbReference>
<comment type="similarity">
    <text evidence="2">Belongs to the EamA transporter family.</text>
</comment>
<comment type="caution">
    <text evidence="8">The sequence shown here is derived from an EMBL/GenBank/DDBJ whole genome shotgun (WGS) entry which is preliminary data.</text>
</comment>
<feature type="transmembrane region" description="Helical" evidence="6">
    <location>
        <begin position="232"/>
        <end position="257"/>
    </location>
</feature>
<organism evidence="8 9">
    <name type="scientific">Arthrobacter cheniae</name>
    <dbReference type="NCBI Taxonomy" id="1258888"/>
    <lineage>
        <taxon>Bacteria</taxon>
        <taxon>Bacillati</taxon>
        <taxon>Actinomycetota</taxon>
        <taxon>Actinomycetes</taxon>
        <taxon>Micrococcales</taxon>
        <taxon>Micrococcaceae</taxon>
        <taxon>Arthrobacter</taxon>
    </lineage>
</organism>
<sequence length="333" mass="34736">MTPTTDPKGGDVTLRPAAGLWIALVSAATFGVSGPFAKSLLEIGWSPGAAVGLRIGGAAVVLLIPVLMALRGRWSTMRGNALTVAIYGTTAIALCQLFYFNAVQRMSVGVSLLLEYLAPVLLVGFLWLRSRNAPHALTIIGSVTAILGLLLVLDLTGDARLDPVGVLFGLAAAVCLVVFFLMSARVDESLPPIVMAGGGMVVASITILVLGLTNVMPFRFVFSDVELAGQTYSWIVPVAVLVLVATVAAYVTGILAAQRLGSKVASFVALTEVMFAVLAAWLILGELPGAVQLLGGLLIVAGVVCVRLDELRSTPDDDAALDQPHTVEPLLRP</sequence>
<keyword evidence="3 6" id="KW-0812">Transmembrane</keyword>
<dbReference type="InterPro" id="IPR000620">
    <property type="entry name" value="EamA_dom"/>
</dbReference>
<feature type="transmembrane region" description="Helical" evidence="6">
    <location>
        <begin position="135"/>
        <end position="152"/>
    </location>
</feature>
<accession>A0A3A5LYT7</accession>
<feature type="transmembrane region" description="Helical" evidence="6">
    <location>
        <begin position="193"/>
        <end position="212"/>
    </location>
</feature>
<dbReference type="PANTHER" id="PTHR32322:SF2">
    <property type="entry name" value="EAMA DOMAIN-CONTAINING PROTEIN"/>
    <property type="match status" value="1"/>
</dbReference>
<feature type="transmembrane region" description="Helical" evidence="6">
    <location>
        <begin position="290"/>
        <end position="308"/>
    </location>
</feature>
<comment type="subcellular location">
    <subcellularLocation>
        <location evidence="1">Membrane</location>
        <topology evidence="1">Multi-pass membrane protein</topology>
    </subcellularLocation>
</comment>
<feature type="transmembrane region" description="Helical" evidence="6">
    <location>
        <begin position="51"/>
        <end position="70"/>
    </location>
</feature>
<feature type="transmembrane region" description="Helical" evidence="6">
    <location>
        <begin position="164"/>
        <end position="181"/>
    </location>
</feature>
<evidence type="ECO:0000256" key="2">
    <source>
        <dbReference type="ARBA" id="ARBA00007362"/>
    </source>
</evidence>
<dbReference type="Pfam" id="PF00892">
    <property type="entry name" value="EamA"/>
    <property type="match status" value="2"/>
</dbReference>
<feature type="transmembrane region" description="Helical" evidence="6">
    <location>
        <begin position="106"/>
        <end position="128"/>
    </location>
</feature>
<feature type="transmembrane region" description="Helical" evidence="6">
    <location>
        <begin position="12"/>
        <end position="31"/>
    </location>
</feature>
<evidence type="ECO:0000256" key="6">
    <source>
        <dbReference type="SAM" id="Phobius"/>
    </source>
</evidence>
<dbReference type="OrthoDB" id="154915at2"/>
<reference evidence="8 9" key="1">
    <citation type="submission" date="2018-09" db="EMBL/GenBank/DDBJ databases">
        <title>Novel species of Arthrobacter.</title>
        <authorList>
            <person name="Liu Q."/>
            <person name="Xin Y.-H."/>
        </authorList>
    </citation>
    <scope>NUCLEOTIDE SEQUENCE [LARGE SCALE GENOMIC DNA]</scope>
    <source>
        <strain evidence="8 9">Hz2</strain>
    </source>
</reference>
<keyword evidence="5 6" id="KW-0472">Membrane</keyword>